<dbReference type="EMBL" id="QGNW01002441">
    <property type="protein sequence ID" value="RVW19727.1"/>
    <property type="molecule type" value="Genomic_DNA"/>
</dbReference>
<sequence length="59" mass="6770">MQENFDGGKYTSRFHNGLDGFRDFFAAPNGLWSLYHAMRTNSALNFFIDRHPLSNSSVL</sequence>
<organism evidence="1 2">
    <name type="scientific">Vitis vinifera</name>
    <name type="common">Grape</name>
    <dbReference type="NCBI Taxonomy" id="29760"/>
    <lineage>
        <taxon>Eukaryota</taxon>
        <taxon>Viridiplantae</taxon>
        <taxon>Streptophyta</taxon>
        <taxon>Embryophyta</taxon>
        <taxon>Tracheophyta</taxon>
        <taxon>Spermatophyta</taxon>
        <taxon>Magnoliopsida</taxon>
        <taxon>eudicotyledons</taxon>
        <taxon>Gunneridae</taxon>
        <taxon>Pentapetalae</taxon>
        <taxon>rosids</taxon>
        <taxon>Vitales</taxon>
        <taxon>Vitaceae</taxon>
        <taxon>Viteae</taxon>
        <taxon>Vitis</taxon>
    </lineage>
</organism>
<evidence type="ECO:0000313" key="2">
    <source>
        <dbReference type="Proteomes" id="UP000288805"/>
    </source>
</evidence>
<protein>
    <submittedName>
        <fullName evidence="1">Uncharacterized protein</fullName>
    </submittedName>
</protein>
<gene>
    <name evidence="1" type="ORF">CK203_117363</name>
</gene>
<proteinExistence type="predicted"/>
<dbReference type="AlphaFoldDB" id="A0A438C8Z7"/>
<accession>A0A438C8Z7</accession>
<dbReference type="Proteomes" id="UP000288805">
    <property type="component" value="Unassembled WGS sequence"/>
</dbReference>
<reference evidence="1 2" key="1">
    <citation type="journal article" date="2018" name="PLoS Genet.">
        <title>Population sequencing reveals clonal diversity and ancestral inbreeding in the grapevine cultivar Chardonnay.</title>
        <authorList>
            <person name="Roach M.J."/>
            <person name="Johnson D.L."/>
            <person name="Bohlmann J."/>
            <person name="van Vuuren H.J."/>
            <person name="Jones S.J."/>
            <person name="Pretorius I.S."/>
            <person name="Schmidt S.A."/>
            <person name="Borneman A.R."/>
        </authorList>
    </citation>
    <scope>NUCLEOTIDE SEQUENCE [LARGE SCALE GENOMIC DNA]</scope>
    <source>
        <strain evidence="2">cv. Chardonnay</strain>
        <tissue evidence="1">Leaf</tissue>
    </source>
</reference>
<name>A0A438C8Z7_VITVI</name>
<comment type="caution">
    <text evidence="1">The sequence shown here is derived from an EMBL/GenBank/DDBJ whole genome shotgun (WGS) entry which is preliminary data.</text>
</comment>
<evidence type="ECO:0000313" key="1">
    <source>
        <dbReference type="EMBL" id="RVW19727.1"/>
    </source>
</evidence>